<keyword evidence="8" id="KW-1185">Reference proteome</keyword>
<keyword evidence="2" id="KW-0812">Transmembrane</keyword>
<evidence type="ECO:0000313" key="6">
    <source>
        <dbReference type="EMBL" id="CAF3528448.1"/>
    </source>
</evidence>
<feature type="domain" description="C2H2-type" evidence="3">
    <location>
        <begin position="50"/>
        <end position="83"/>
    </location>
</feature>
<dbReference type="Proteomes" id="UP000681722">
    <property type="component" value="Unassembled WGS sequence"/>
</dbReference>
<feature type="transmembrane region" description="Helical" evidence="2">
    <location>
        <begin position="176"/>
        <end position="199"/>
    </location>
</feature>
<evidence type="ECO:0000259" key="3">
    <source>
        <dbReference type="PROSITE" id="PS50157"/>
    </source>
</evidence>
<dbReference type="PROSITE" id="PS50157">
    <property type="entry name" value="ZINC_FINGER_C2H2_2"/>
    <property type="match status" value="1"/>
</dbReference>
<comment type="caution">
    <text evidence="5">The sequence shown here is derived from an EMBL/GenBank/DDBJ whole genome shotgun (WGS) entry which is preliminary data.</text>
</comment>
<evidence type="ECO:0000313" key="5">
    <source>
        <dbReference type="EMBL" id="CAF0909206.1"/>
    </source>
</evidence>
<name>A0A814A6I5_9BILA</name>
<proteinExistence type="predicted"/>
<dbReference type="Proteomes" id="UP000682733">
    <property type="component" value="Unassembled WGS sequence"/>
</dbReference>
<dbReference type="Proteomes" id="UP000663829">
    <property type="component" value="Unassembled WGS sequence"/>
</dbReference>
<evidence type="ECO:0000313" key="4">
    <source>
        <dbReference type="EMBL" id="CAF0749920.1"/>
    </source>
</evidence>
<organism evidence="5 8">
    <name type="scientific">Didymodactylos carnosus</name>
    <dbReference type="NCBI Taxonomy" id="1234261"/>
    <lineage>
        <taxon>Eukaryota</taxon>
        <taxon>Metazoa</taxon>
        <taxon>Spiralia</taxon>
        <taxon>Gnathifera</taxon>
        <taxon>Rotifera</taxon>
        <taxon>Eurotatoria</taxon>
        <taxon>Bdelloidea</taxon>
        <taxon>Philodinida</taxon>
        <taxon>Philodinidae</taxon>
        <taxon>Didymodactylos</taxon>
    </lineage>
</organism>
<protein>
    <recommendedName>
        <fullName evidence="3">C2H2-type domain-containing protein</fullName>
    </recommendedName>
</protein>
<dbReference type="PANTHER" id="PTHR21385:SF0">
    <property type="entry name" value="RE51073P"/>
    <property type="match status" value="1"/>
</dbReference>
<accession>A0A814A6I5</accession>
<keyword evidence="2" id="KW-1133">Transmembrane helix</keyword>
<dbReference type="PANTHER" id="PTHR21385">
    <property type="entry name" value="ZINC FINGER PROTEIN-RELATED"/>
    <property type="match status" value="1"/>
</dbReference>
<reference evidence="5" key="1">
    <citation type="submission" date="2021-02" db="EMBL/GenBank/DDBJ databases">
        <authorList>
            <person name="Nowell W R."/>
        </authorList>
    </citation>
    <scope>NUCLEOTIDE SEQUENCE</scope>
</reference>
<dbReference type="EMBL" id="CAJNOK010000391">
    <property type="protein sequence ID" value="CAF0749920.1"/>
    <property type="molecule type" value="Genomic_DNA"/>
</dbReference>
<dbReference type="OrthoDB" id="417037at2759"/>
<keyword evidence="1" id="KW-0479">Metal-binding</keyword>
<dbReference type="PROSITE" id="PS00028">
    <property type="entry name" value="ZINC_FINGER_C2H2_1"/>
    <property type="match status" value="1"/>
</dbReference>
<evidence type="ECO:0000256" key="2">
    <source>
        <dbReference type="SAM" id="Phobius"/>
    </source>
</evidence>
<dbReference type="GO" id="GO:0008270">
    <property type="term" value="F:zinc ion binding"/>
    <property type="evidence" value="ECO:0007669"/>
    <property type="project" value="UniProtKB-KW"/>
</dbReference>
<dbReference type="EMBL" id="CAJOBA010000391">
    <property type="protein sequence ID" value="CAF3528448.1"/>
    <property type="molecule type" value="Genomic_DNA"/>
</dbReference>
<dbReference type="AlphaFoldDB" id="A0A814A6I5"/>
<evidence type="ECO:0000313" key="8">
    <source>
        <dbReference type="Proteomes" id="UP000663829"/>
    </source>
</evidence>
<dbReference type="InterPro" id="IPR013087">
    <property type="entry name" value="Znf_C2H2_type"/>
</dbReference>
<keyword evidence="2" id="KW-0472">Membrane</keyword>
<evidence type="ECO:0000313" key="7">
    <source>
        <dbReference type="EMBL" id="CAF3690588.1"/>
    </source>
</evidence>
<dbReference type="EMBL" id="CAJNOQ010001644">
    <property type="protein sequence ID" value="CAF0909206.1"/>
    <property type="molecule type" value="Genomic_DNA"/>
</dbReference>
<dbReference type="Proteomes" id="UP000677228">
    <property type="component" value="Unassembled WGS sequence"/>
</dbReference>
<keyword evidence="1" id="KW-0863">Zinc-finger</keyword>
<sequence length="273" mass="31842">MIMLKLSNCALVPLYEKEHAGVPYECDLSPMRDLYYRHELSKKKVANERWKCGFCNKTFYTEQYLDLHFTNRHNNTLFKGEKPVCLADLCHIFRCDVLRQTSSILFSNSLIHKNRRLNEKQLSVLRSKCISLLNQCVPKDLQYDTLMKLQTQMRQAVCSYLTLDRYSELPPYKKSLISFTSVFCLVIIIGMCLVTYGVLTHSDWLCDENQFNSSLPKQKSQVERLPSITPTTISTSNTIVSTKMPSNVRQRVRFKTDNEANHHHDHAHDHHHN</sequence>
<dbReference type="EMBL" id="CAJOBC010001644">
    <property type="protein sequence ID" value="CAF3690588.1"/>
    <property type="molecule type" value="Genomic_DNA"/>
</dbReference>
<gene>
    <name evidence="5" type="ORF">GPM918_LOCUS9054</name>
    <name evidence="4" type="ORF">OVA965_LOCUS1947</name>
    <name evidence="7" type="ORF">SRO942_LOCUS9055</name>
    <name evidence="6" type="ORF">TMI583_LOCUS1947</name>
</gene>
<evidence type="ECO:0000256" key="1">
    <source>
        <dbReference type="PROSITE-ProRule" id="PRU00042"/>
    </source>
</evidence>
<keyword evidence="1" id="KW-0862">Zinc</keyword>